<dbReference type="PANTHER" id="PTHR46246">
    <property type="entry name" value="GUANOSINE-3',5'-BIS(DIPHOSPHATE) 3'-PYROPHOSPHOHYDROLASE MESH1"/>
    <property type="match status" value="1"/>
</dbReference>
<dbReference type="EMBL" id="RCWN01000001">
    <property type="protein sequence ID" value="RLQ88411.1"/>
    <property type="molecule type" value="Genomic_DNA"/>
</dbReference>
<evidence type="ECO:0000313" key="2">
    <source>
        <dbReference type="EMBL" id="RLQ88411.1"/>
    </source>
</evidence>
<sequence>MNEELSKQPAATPAAGIPDLFSPERSETRLVAEAALFAAQAHGFQTREDTGDSYLVHLAEVAAMVASIEPYDAVLHAAAWLHDTVEETAVTEEIIRERFGDEVANLVVDVTDPEGLKGKERRQRQVDHTAQCGERVKQLKIADKTSNTEEYLNLPEKRFDTKDAARYLKWAKRVVDVSRGTAPQLEERFDRSAKRLQAMIDAHDDD</sequence>
<dbReference type="Gene3D" id="1.10.3210.10">
    <property type="entry name" value="Hypothetical protein af1432"/>
    <property type="match status" value="1"/>
</dbReference>
<feature type="region of interest" description="Disordered" evidence="1">
    <location>
        <begin position="1"/>
        <end position="20"/>
    </location>
</feature>
<reference evidence="2 3" key="1">
    <citation type="submission" date="2018-10" db="EMBL/GenBank/DDBJ databases">
        <title>Notoacmeibacter sp. M2BS9Y-3-1, whole genome shotgun sequence.</title>
        <authorList>
            <person name="Tuo L."/>
        </authorList>
    </citation>
    <scope>NUCLEOTIDE SEQUENCE [LARGE SCALE GENOMIC DNA]</scope>
    <source>
        <strain evidence="2 3">M2BS9Y-3-1</strain>
    </source>
</reference>
<evidence type="ECO:0000256" key="1">
    <source>
        <dbReference type="SAM" id="MobiDB-lite"/>
    </source>
</evidence>
<name>A0A3L7JFN8_9HYPH</name>
<dbReference type="PANTHER" id="PTHR46246:SF1">
    <property type="entry name" value="GUANOSINE-3',5'-BIS(DIPHOSPHATE) 3'-PYROPHOSPHOHYDROLASE MESH1"/>
    <property type="match status" value="1"/>
</dbReference>
<dbReference type="Pfam" id="PF13328">
    <property type="entry name" value="HD_4"/>
    <property type="match status" value="1"/>
</dbReference>
<dbReference type="AlphaFoldDB" id="A0A3L7JFN8"/>
<comment type="caution">
    <text evidence="2">The sequence shown here is derived from an EMBL/GenBank/DDBJ whole genome shotgun (WGS) entry which is preliminary data.</text>
</comment>
<keyword evidence="2" id="KW-0378">Hydrolase</keyword>
<proteinExistence type="predicted"/>
<organism evidence="2 3">
    <name type="scientific">Notoacmeibacter ruber</name>
    <dbReference type="NCBI Taxonomy" id="2670375"/>
    <lineage>
        <taxon>Bacteria</taxon>
        <taxon>Pseudomonadati</taxon>
        <taxon>Pseudomonadota</taxon>
        <taxon>Alphaproteobacteria</taxon>
        <taxon>Hyphomicrobiales</taxon>
        <taxon>Notoacmeibacteraceae</taxon>
        <taxon>Notoacmeibacter</taxon>
    </lineage>
</organism>
<dbReference type="GO" id="GO:0008893">
    <property type="term" value="F:guanosine-3',5'-bis(diphosphate) 3'-diphosphatase activity"/>
    <property type="evidence" value="ECO:0007669"/>
    <property type="project" value="TreeGrafter"/>
</dbReference>
<accession>A0A3L7JFN8</accession>
<dbReference type="Proteomes" id="UP000281094">
    <property type="component" value="Unassembled WGS sequence"/>
</dbReference>
<dbReference type="InterPro" id="IPR052194">
    <property type="entry name" value="MESH1"/>
</dbReference>
<evidence type="ECO:0000313" key="3">
    <source>
        <dbReference type="Proteomes" id="UP000281094"/>
    </source>
</evidence>
<gene>
    <name evidence="2" type="ORF">D8780_09540</name>
</gene>
<keyword evidence="3" id="KW-1185">Reference proteome</keyword>
<protein>
    <submittedName>
        <fullName evidence="2">Bifunctional (P)ppGpp synthetase/guanosine-3',5'-bis(Diphosphate) 3'-pyrophosphohydrolase</fullName>
    </submittedName>
</protein>
<dbReference type="SUPFAM" id="SSF109604">
    <property type="entry name" value="HD-domain/PDEase-like"/>
    <property type="match status" value="1"/>
</dbReference>
<dbReference type="RefSeq" id="WP_121645379.1">
    <property type="nucleotide sequence ID" value="NZ_RCWN01000001.1"/>
</dbReference>